<protein>
    <submittedName>
        <fullName evidence="6">Transcriptional regulator, LysR family</fullName>
    </submittedName>
</protein>
<dbReference type="Gene3D" id="1.10.10.10">
    <property type="entry name" value="Winged helix-like DNA-binding domain superfamily/Winged helix DNA-binding domain"/>
    <property type="match status" value="1"/>
</dbReference>
<evidence type="ECO:0000259" key="5">
    <source>
        <dbReference type="PROSITE" id="PS50931"/>
    </source>
</evidence>
<comment type="similarity">
    <text evidence="1">Belongs to the LysR transcriptional regulatory family.</text>
</comment>
<evidence type="ECO:0000313" key="7">
    <source>
        <dbReference type="Proteomes" id="UP000000245"/>
    </source>
</evidence>
<dbReference type="Proteomes" id="UP000000245">
    <property type="component" value="Chromosome"/>
</dbReference>
<dbReference type="KEGG" id="acr:Acry_1006"/>
<keyword evidence="3" id="KW-0238">DNA-binding</keyword>
<name>A5FX91_ACICJ</name>
<dbReference type="PANTHER" id="PTHR30537">
    <property type="entry name" value="HTH-TYPE TRANSCRIPTIONAL REGULATOR"/>
    <property type="match status" value="1"/>
</dbReference>
<dbReference type="PRINTS" id="PR00039">
    <property type="entry name" value="HTHLYSR"/>
</dbReference>
<organism evidence="6 7">
    <name type="scientific">Acidiphilium cryptum (strain JF-5)</name>
    <dbReference type="NCBI Taxonomy" id="349163"/>
    <lineage>
        <taxon>Bacteria</taxon>
        <taxon>Pseudomonadati</taxon>
        <taxon>Pseudomonadota</taxon>
        <taxon>Alphaproteobacteria</taxon>
        <taxon>Acetobacterales</taxon>
        <taxon>Acidocellaceae</taxon>
        <taxon>Acidiphilium</taxon>
    </lineage>
</organism>
<dbReference type="GO" id="GO:0003700">
    <property type="term" value="F:DNA-binding transcription factor activity"/>
    <property type="evidence" value="ECO:0007669"/>
    <property type="project" value="InterPro"/>
</dbReference>
<dbReference type="PROSITE" id="PS50931">
    <property type="entry name" value="HTH_LYSR"/>
    <property type="match status" value="1"/>
</dbReference>
<dbReference type="GO" id="GO:0006351">
    <property type="term" value="P:DNA-templated transcription"/>
    <property type="evidence" value="ECO:0007669"/>
    <property type="project" value="TreeGrafter"/>
</dbReference>
<dbReference type="STRING" id="349163.Acry_1006"/>
<dbReference type="InterPro" id="IPR036390">
    <property type="entry name" value="WH_DNA-bd_sf"/>
</dbReference>
<dbReference type="FunFam" id="1.10.10.10:FF:000001">
    <property type="entry name" value="LysR family transcriptional regulator"/>
    <property type="match status" value="1"/>
</dbReference>
<keyword evidence="2" id="KW-0805">Transcription regulation</keyword>
<dbReference type="InterPro" id="IPR000847">
    <property type="entry name" value="LysR_HTH_N"/>
</dbReference>
<dbReference type="Pfam" id="PF03466">
    <property type="entry name" value="LysR_substrate"/>
    <property type="match status" value="1"/>
</dbReference>
<evidence type="ECO:0000256" key="1">
    <source>
        <dbReference type="ARBA" id="ARBA00009437"/>
    </source>
</evidence>
<dbReference type="Gene3D" id="3.40.190.10">
    <property type="entry name" value="Periplasmic binding protein-like II"/>
    <property type="match status" value="2"/>
</dbReference>
<evidence type="ECO:0000256" key="2">
    <source>
        <dbReference type="ARBA" id="ARBA00023015"/>
    </source>
</evidence>
<dbReference type="CDD" id="cd08432">
    <property type="entry name" value="PBP2_GcdR_TrpI_HvrB_AmpR_like"/>
    <property type="match status" value="1"/>
</dbReference>
<dbReference type="PANTHER" id="PTHR30537:SF26">
    <property type="entry name" value="GLYCINE CLEAVAGE SYSTEM TRANSCRIPTIONAL ACTIVATOR"/>
    <property type="match status" value="1"/>
</dbReference>
<dbReference type="InterPro" id="IPR058163">
    <property type="entry name" value="LysR-type_TF_proteobact-type"/>
</dbReference>
<proteinExistence type="inferred from homology"/>
<dbReference type="HOGENOM" id="CLU_039613_37_0_5"/>
<dbReference type="SUPFAM" id="SSF46785">
    <property type="entry name" value="Winged helix' DNA-binding domain"/>
    <property type="match status" value="1"/>
</dbReference>
<reference evidence="6 7" key="1">
    <citation type="submission" date="2007-05" db="EMBL/GenBank/DDBJ databases">
        <title>Complete sequence of chromosome of Acidiphilium cryptum JF-5.</title>
        <authorList>
            <consortium name="US DOE Joint Genome Institute"/>
            <person name="Copeland A."/>
            <person name="Lucas S."/>
            <person name="Lapidus A."/>
            <person name="Barry K."/>
            <person name="Detter J.C."/>
            <person name="Glavina del Rio T."/>
            <person name="Hammon N."/>
            <person name="Israni S."/>
            <person name="Dalin E."/>
            <person name="Tice H."/>
            <person name="Pitluck S."/>
            <person name="Sims D."/>
            <person name="Brettin T."/>
            <person name="Bruce D."/>
            <person name="Han C."/>
            <person name="Schmutz J."/>
            <person name="Larimer F."/>
            <person name="Land M."/>
            <person name="Hauser L."/>
            <person name="Kyrpides N."/>
            <person name="Kim E."/>
            <person name="Magnuson T."/>
            <person name="Richardson P."/>
        </authorList>
    </citation>
    <scope>NUCLEOTIDE SEQUENCE [LARGE SCALE GENOMIC DNA]</scope>
    <source>
        <strain evidence="6 7">JF-5</strain>
    </source>
</reference>
<keyword evidence="4" id="KW-0804">Transcription</keyword>
<dbReference type="InterPro" id="IPR005119">
    <property type="entry name" value="LysR_subst-bd"/>
</dbReference>
<feature type="domain" description="HTH lysR-type" evidence="5">
    <location>
        <begin position="15"/>
        <end position="70"/>
    </location>
</feature>
<dbReference type="eggNOG" id="COG0583">
    <property type="taxonomic scope" value="Bacteria"/>
</dbReference>
<dbReference type="EMBL" id="CP000697">
    <property type="protein sequence ID" value="ABQ30223.1"/>
    <property type="molecule type" value="Genomic_DNA"/>
</dbReference>
<dbReference type="SUPFAM" id="SSF53850">
    <property type="entry name" value="Periplasmic binding protein-like II"/>
    <property type="match status" value="1"/>
</dbReference>
<accession>A5FX91</accession>
<evidence type="ECO:0000256" key="3">
    <source>
        <dbReference type="ARBA" id="ARBA00023125"/>
    </source>
</evidence>
<keyword evidence="7" id="KW-1185">Reference proteome</keyword>
<sequence>MEPISMANGNWRAALPALAVFEAAARHLNFSRAARELGATQPAVSHQVGWLEAHLGCRLFHRRHRGVSLTPEGQILFEAAAATRAAVERARDDIRALSGQRPLTVATDYGFAGDWLIPRLGAFAAAAPATELRIVASQFLADPLADPADVAILMGTGAWPGRAAHLLFRETVSAVASPALLRVPAGPADLARMRLLHLEPRHPAPWLTWRGWFAAHGIDRPPRPGDATFDTYSLVQQAAIAGQGIALGWHPLIAGALETGRLACAAAPPVTTGLGYYLLENPARRPPGLAAFRDWLLAACRDSEAAGLSPPPPSRCS</sequence>
<evidence type="ECO:0000256" key="4">
    <source>
        <dbReference type="ARBA" id="ARBA00023163"/>
    </source>
</evidence>
<evidence type="ECO:0000313" key="6">
    <source>
        <dbReference type="EMBL" id="ABQ30223.1"/>
    </source>
</evidence>
<dbReference type="InterPro" id="IPR036388">
    <property type="entry name" value="WH-like_DNA-bd_sf"/>
</dbReference>
<gene>
    <name evidence="6" type="ordered locus">Acry_1006</name>
</gene>
<dbReference type="GO" id="GO:0043565">
    <property type="term" value="F:sequence-specific DNA binding"/>
    <property type="evidence" value="ECO:0007669"/>
    <property type="project" value="TreeGrafter"/>
</dbReference>
<dbReference type="AlphaFoldDB" id="A5FX91"/>
<dbReference type="Pfam" id="PF00126">
    <property type="entry name" value="HTH_1"/>
    <property type="match status" value="1"/>
</dbReference>